<dbReference type="GO" id="GO:0061908">
    <property type="term" value="C:phagophore"/>
    <property type="evidence" value="ECO:0007669"/>
    <property type="project" value="TreeGrafter"/>
</dbReference>
<dbReference type="GO" id="GO:0032266">
    <property type="term" value="F:phosphatidylinositol-3-phosphate binding"/>
    <property type="evidence" value="ECO:0007669"/>
    <property type="project" value="TreeGrafter"/>
</dbReference>
<accession>A0A016VAP6</accession>
<evidence type="ECO:0000256" key="1">
    <source>
        <dbReference type="ARBA" id="ARBA00004406"/>
    </source>
</evidence>
<feature type="region of interest" description="Disordered" evidence="12">
    <location>
        <begin position="1383"/>
        <end position="1404"/>
    </location>
</feature>
<keyword evidence="6" id="KW-0256">Endoplasmic reticulum</keyword>
<proteinExistence type="inferred from homology"/>
<keyword evidence="8" id="KW-0445">Lipid transport</keyword>
<evidence type="ECO:0000256" key="6">
    <source>
        <dbReference type="ARBA" id="ARBA00022824"/>
    </source>
</evidence>
<evidence type="ECO:0000313" key="13">
    <source>
        <dbReference type="EMBL" id="EYC24052.1"/>
    </source>
</evidence>
<comment type="caution">
    <text evidence="13">The sequence shown here is derived from an EMBL/GenBank/DDBJ whole genome shotgun (WGS) entry which is preliminary data.</text>
</comment>
<comment type="similarity">
    <text evidence="3">Belongs to the ATG2 family.</text>
</comment>
<evidence type="ECO:0000256" key="3">
    <source>
        <dbReference type="ARBA" id="ARBA00009714"/>
    </source>
</evidence>
<dbReference type="OrthoDB" id="18982at2759"/>
<dbReference type="Proteomes" id="UP000024635">
    <property type="component" value="Unassembled WGS sequence"/>
</dbReference>
<dbReference type="Pfam" id="PF13329">
    <property type="entry name" value="ATG2_CAD"/>
    <property type="match status" value="2"/>
</dbReference>
<evidence type="ECO:0000256" key="10">
    <source>
        <dbReference type="ARBA" id="ARBA00024479"/>
    </source>
</evidence>
<dbReference type="GO" id="GO:0000045">
    <property type="term" value="P:autophagosome assembly"/>
    <property type="evidence" value="ECO:0007669"/>
    <property type="project" value="TreeGrafter"/>
</dbReference>
<sequence length="2253" mass="251235">MRSKDTENSTLVMLLSSGNIVDTESCLHAKLGVRPTAITDCMKLSDFNITDRLHNRWCRFIIQRYLGQFLEQNLTLDQLSIELYAGKLTINEVKINAHYVNELLTSMNVPLRLTDGFVGGITIEVPWFSLASEASKMKVHQLELTFQSREGVKLDNKDLVSSMIGSVVESLVSSSDLARSFYENEKQAGEEEFDTEAQDGVKAFTTVIDAIVSRFCMELTETTIRLENPPKSMSDLCTAIEIRLKEVRFMDEQMRNCQQEGRSAETITSQPQGMGSIANLNKFIDMSGVEIFTDVFTEIEDQYSDPNSSQIVTSMYIRREKQKHKSPTLSTHESISADLFTSALSSSTANFQSCYSNLNAGETNQTIGEQFRVAKIDNDRELMSNPVKFAEFVGESCMIFRIKNSDAVGDKRDNRVEVESFFTGLHCFVLPSQIDILKRFFSSIALPQTEKLNDFGKKMDKSDYDAMAKNIEEETFQRTRMTTLGMQGTWSRREDFHEFDSINLEDNRTSRKMSEACRDNYKTIKSENTKKESTILSAKIGMVLIYIPHSDIMSVEYTKSLNNGYYEAVDLAIEESNAFFAKAAKVSVKHCHLHATRNMLDKLYFKDHLRLVGSSVVFHYQMDKNGSGEHMKAKLIFPSVDVIEYLTPESNPRDPENTHIPLLDFSNFESPDQEPQLKFVFNSSSTMVDESKTFIYIGKCHCELDLSIVDRIADLFEPRPFFDLPSYRRSRLDSIVRKDPLQLREDLFSMPLVEQSNKLMVVVKCQALELDLRVPMADLRNPGVARMPYRQRHVHPEYIGLHVSSVTVEVPLGGESTMFELFATEIYGSFCGVSDKFTCSDEDRRFLWGGQTSVDEPVHMKFEYDPRNKALKASGTKIHSVAGLGINDDMAKSISLSVIQSLPRREGPFAQTHRSFLHNHEEGNDLILAGSREEMTSFGAKCILQSIMVISLDIPILRVLIPNHSYLEVLYNRLVNDLLLWQPAAPAVRPGDEEFKINALSDDMFQECGGDPMDRFEDECEEERFNTLVQSNGYDKNKSHVLSLLLNVKKGTMVMCTALKEEGEEKGVGQVSVELADAQLFAVGGYHGRMTDTYFYFTTHTVGVGHRNVCTMPKVVNQPDFGKWSRDDTQMDSIPSGDEFSTQSPDDAVGVAIFLCERPGQNIKDVLLAIAVRNSSVQIRPFSNIKETWAFQLAELFTLQDYPIPGYELPVVTTDLHIHLDNVVLAYDHVWTNPESDLRLRLVLGESDISSSIIQDMNMAKVTSIFESAQVFMSNAKKSKDNVRFEEQRSSKSVTSSPPTKRKFFKVVDVGLFQLEFLSSFVAVSECASVTSPVLEIRCRNDIIKAWACADSLVALLNIVSEIAKSEKYNALPLKKAANERQSTDSFESASAAEDTPVSSTTQSAVTIPKPVEMKMQRMLASAMQERTISSGSSSAIPCGRDALEEFSPNFSSSQAKADLLADALGEMSHSDRNRAYSLSTDDEFCMVDEDVIGSGITNSAGEPNIKYIGSQPNRSTSSNGVNIDPHHFRVPSDWRGDGLAALPADFPSPLIRYLIRDISISLHLYGGSDLSEYPPRERSYSTSEYREGKGKNQMVSSDAFGGKHRDHSVCVVLELNKITCVYQLFGKDAPLMSMKLFTIHNITLLDKLTASQIKEMMYQYSSAEQPRRTCAPMLAVRMVESHKCEGKMRVSMLPIKFNIDQDTMEFLDDFFQEVRTSVDLPSEVSDAISARPILEVPASVHSNSGESAMGTSNIYPSLEREAPLNLDVLTPEAAPSPIYDLSYLERRSHTESPVKRPLADAPLTASAVSIGDLFGTKSRASQRISPVEEVSPQSSSPDLVRAEISTEEDTLAIDDLHLAGDWSTSSEIRLSEDVNDFSRFPDLDPPATESSVDKMLKSASMSDSFHPDTFAPDDDVGPSTLVSEELVDTSSDIADCSNDADRSTICDEETSTQMAESSNDRRYTPEPSESTRSSTFFKEFIFSPAVSIYVDYHGKNKINIEKNGAVFGVLTGIGQLNRTEFVLKEIVNRNGLLGVGRCVNVAVDEWLSDIRSNLPNVLASCGPISPIVQIGKGVMDLFWLPVAELRKEDGHVVKGIQKGVGSFGMSSAAGVVGMAQTVVGVIQMLAESVLREVQPTAPYLNERNRRAVAARAAAPTDLRHGMRLAYDIASDGYRQARDDLELAAQEDRASGQSSFRSVLNVAPKTFIRPLVVSTQIGYQLLGGLRAQLRPDVYQDERHKWKDEEVPGGSGQH</sequence>
<keyword evidence="9" id="KW-0472">Membrane</keyword>
<evidence type="ECO:0000256" key="2">
    <source>
        <dbReference type="ARBA" id="ARBA00004623"/>
    </source>
</evidence>
<reference evidence="14" key="1">
    <citation type="journal article" date="2015" name="Nat. Genet.">
        <title>The genome and transcriptome of the zoonotic hookworm Ancylostoma ceylanicum identify infection-specific gene families.</title>
        <authorList>
            <person name="Schwarz E.M."/>
            <person name="Hu Y."/>
            <person name="Antoshechkin I."/>
            <person name="Miller M.M."/>
            <person name="Sternberg P.W."/>
            <person name="Aroian R.V."/>
        </authorList>
    </citation>
    <scope>NUCLEOTIDE SEQUENCE</scope>
    <source>
        <strain evidence="14">HY135</strain>
    </source>
</reference>
<gene>
    <name evidence="13" type="primary">Acey_s0014.g2291</name>
    <name evidence="13" type="synonym">Acey-atg-2</name>
    <name evidence="13" type="ORF">Y032_0014g2291</name>
</gene>
<organism evidence="13 14">
    <name type="scientific">Ancylostoma ceylanicum</name>
    <dbReference type="NCBI Taxonomy" id="53326"/>
    <lineage>
        <taxon>Eukaryota</taxon>
        <taxon>Metazoa</taxon>
        <taxon>Ecdysozoa</taxon>
        <taxon>Nematoda</taxon>
        <taxon>Chromadorea</taxon>
        <taxon>Rhabditida</taxon>
        <taxon>Rhabditina</taxon>
        <taxon>Rhabditomorpha</taxon>
        <taxon>Strongyloidea</taxon>
        <taxon>Ancylostomatidae</taxon>
        <taxon>Ancylostomatinae</taxon>
        <taxon>Ancylostoma</taxon>
    </lineage>
</organism>
<dbReference type="GO" id="GO:0061723">
    <property type="term" value="P:glycophagy"/>
    <property type="evidence" value="ECO:0007669"/>
    <property type="project" value="TreeGrafter"/>
</dbReference>
<dbReference type="GO" id="GO:0061709">
    <property type="term" value="P:reticulophagy"/>
    <property type="evidence" value="ECO:0007669"/>
    <property type="project" value="TreeGrafter"/>
</dbReference>
<dbReference type="InterPro" id="IPR026849">
    <property type="entry name" value="ATG2"/>
</dbReference>
<dbReference type="EMBL" id="JARK01001350">
    <property type="protein sequence ID" value="EYC24052.1"/>
    <property type="molecule type" value="Genomic_DNA"/>
</dbReference>
<evidence type="ECO:0000256" key="7">
    <source>
        <dbReference type="ARBA" id="ARBA00023006"/>
    </source>
</evidence>
<evidence type="ECO:0000256" key="12">
    <source>
        <dbReference type="SAM" id="MobiDB-lite"/>
    </source>
</evidence>
<name>A0A016VAP6_9BILA</name>
<comment type="catalytic activity">
    <reaction evidence="10">
        <text>a 1,2-diacyl-sn-glycero-3-phospho-L-serine(in) = a 1,2-diacyl-sn-glycero-3-phospho-L-serine(out)</text>
        <dbReference type="Rhea" id="RHEA:38663"/>
        <dbReference type="ChEBI" id="CHEBI:57262"/>
    </reaction>
</comment>
<evidence type="ECO:0000256" key="8">
    <source>
        <dbReference type="ARBA" id="ARBA00023055"/>
    </source>
</evidence>
<dbReference type="GO" id="GO:0000422">
    <property type="term" value="P:autophagy of mitochondrion"/>
    <property type="evidence" value="ECO:0007669"/>
    <property type="project" value="TreeGrafter"/>
</dbReference>
<evidence type="ECO:0000256" key="4">
    <source>
        <dbReference type="ARBA" id="ARBA00018070"/>
    </source>
</evidence>
<evidence type="ECO:0000256" key="11">
    <source>
        <dbReference type="ARBA" id="ARBA00024615"/>
    </source>
</evidence>
<keyword evidence="7" id="KW-0072">Autophagy</keyword>
<dbReference type="PANTHER" id="PTHR13190">
    <property type="entry name" value="AUTOPHAGY-RELATED 2, ISOFORM A"/>
    <property type="match status" value="1"/>
</dbReference>
<keyword evidence="14" id="KW-1185">Reference proteome</keyword>
<comment type="catalytic activity">
    <reaction evidence="11">
        <text>a 1,2-diacyl-sn-glycero-3-phosphoethanolamine(in) = a 1,2-diacyl-sn-glycero-3-phosphoethanolamine(out)</text>
        <dbReference type="Rhea" id="RHEA:38895"/>
        <dbReference type="ChEBI" id="CHEBI:64612"/>
    </reaction>
</comment>
<dbReference type="PANTHER" id="PTHR13190:SF1">
    <property type="entry name" value="AUTOPHAGY-RELATED 2, ISOFORM A"/>
    <property type="match status" value="1"/>
</dbReference>
<evidence type="ECO:0000256" key="5">
    <source>
        <dbReference type="ARBA" id="ARBA00022448"/>
    </source>
</evidence>
<comment type="subcellular location">
    <subcellularLocation>
        <location evidence="1">Endoplasmic reticulum membrane</location>
        <topology evidence="1">Peripheral membrane protein</topology>
    </subcellularLocation>
    <subcellularLocation>
        <location evidence="2">Preautophagosomal structure membrane</location>
        <topology evidence="2">Peripheral membrane protein</topology>
    </subcellularLocation>
</comment>
<dbReference type="GO" id="GO:0006869">
    <property type="term" value="P:lipid transport"/>
    <property type="evidence" value="ECO:0007669"/>
    <property type="project" value="UniProtKB-KW"/>
</dbReference>
<dbReference type="GO" id="GO:0034045">
    <property type="term" value="C:phagophore assembly site membrane"/>
    <property type="evidence" value="ECO:0007669"/>
    <property type="project" value="UniProtKB-SubCell"/>
</dbReference>
<dbReference type="GO" id="GO:0034727">
    <property type="term" value="P:piecemeal microautophagy of the nucleus"/>
    <property type="evidence" value="ECO:0007669"/>
    <property type="project" value="TreeGrafter"/>
</dbReference>
<evidence type="ECO:0000256" key="9">
    <source>
        <dbReference type="ARBA" id="ARBA00023136"/>
    </source>
</evidence>
<feature type="region of interest" description="Disordered" evidence="12">
    <location>
        <begin position="1933"/>
        <end position="1972"/>
    </location>
</feature>
<dbReference type="STRING" id="53326.A0A016VAP6"/>
<evidence type="ECO:0000313" key="14">
    <source>
        <dbReference type="Proteomes" id="UP000024635"/>
    </source>
</evidence>
<dbReference type="GO" id="GO:0043495">
    <property type="term" value="F:protein-membrane adaptor activity"/>
    <property type="evidence" value="ECO:0007669"/>
    <property type="project" value="TreeGrafter"/>
</dbReference>
<protein>
    <recommendedName>
        <fullName evidence="4">Autophagy-related protein 2</fullName>
    </recommendedName>
</protein>
<keyword evidence="5" id="KW-0813">Transport</keyword>
<dbReference type="GO" id="GO:0005789">
    <property type="term" value="C:endoplasmic reticulum membrane"/>
    <property type="evidence" value="ECO:0007669"/>
    <property type="project" value="UniProtKB-SubCell"/>
</dbReference>